<dbReference type="Proteomes" id="UP001221757">
    <property type="component" value="Unassembled WGS sequence"/>
</dbReference>
<evidence type="ECO:0000313" key="3">
    <source>
        <dbReference type="EMBL" id="KAJ7660503.1"/>
    </source>
</evidence>
<sequence length="269" mass="29282">MIQVNATFILDAAQTVISTHFGWFFIIATWGNPADFSIVPWSASMIPILCGIVTAIVQMFYAWRIWVLAPNNFLKATAVLIVLLAFTQGTAAIVAGGLVLHTPMQEELAQVHPEVTLWLSTSFTVDVIITASMTFILTRAKQKSAWSPTETMLTALIHRVVQTGAASAICAAIDLAMFVGYPATNNHFAPAYILGKVYTNSLMLTLNLRRPTAATSKNHSRAESGVASFRMDESRVRVTRALDVEASPAVGWNQKCTSEYVPNNDGFGV</sequence>
<feature type="transmembrane region" description="Helical" evidence="1">
    <location>
        <begin position="12"/>
        <end position="32"/>
    </location>
</feature>
<name>A0AAD7G537_MYCRO</name>
<dbReference type="EMBL" id="JARKIE010000260">
    <property type="protein sequence ID" value="KAJ7660503.1"/>
    <property type="molecule type" value="Genomic_DNA"/>
</dbReference>
<dbReference type="InterPro" id="IPR045339">
    <property type="entry name" value="DUF6534"/>
</dbReference>
<dbReference type="PANTHER" id="PTHR40465">
    <property type="entry name" value="CHROMOSOME 1, WHOLE GENOME SHOTGUN SEQUENCE"/>
    <property type="match status" value="1"/>
</dbReference>
<feature type="domain" description="DUF6534" evidence="2">
    <location>
        <begin position="122"/>
        <end position="210"/>
    </location>
</feature>
<feature type="transmembrane region" description="Helical" evidence="1">
    <location>
        <begin position="73"/>
        <end position="95"/>
    </location>
</feature>
<organism evidence="3 4">
    <name type="scientific">Mycena rosella</name>
    <name type="common">Pink bonnet</name>
    <name type="synonym">Agaricus rosellus</name>
    <dbReference type="NCBI Taxonomy" id="1033263"/>
    <lineage>
        <taxon>Eukaryota</taxon>
        <taxon>Fungi</taxon>
        <taxon>Dikarya</taxon>
        <taxon>Basidiomycota</taxon>
        <taxon>Agaricomycotina</taxon>
        <taxon>Agaricomycetes</taxon>
        <taxon>Agaricomycetidae</taxon>
        <taxon>Agaricales</taxon>
        <taxon>Marasmiineae</taxon>
        <taxon>Mycenaceae</taxon>
        <taxon>Mycena</taxon>
    </lineage>
</organism>
<dbReference type="PANTHER" id="PTHR40465:SF1">
    <property type="entry name" value="DUF6534 DOMAIN-CONTAINING PROTEIN"/>
    <property type="match status" value="1"/>
</dbReference>
<dbReference type="AlphaFoldDB" id="A0AAD7G537"/>
<comment type="caution">
    <text evidence="3">The sequence shown here is derived from an EMBL/GenBank/DDBJ whole genome shotgun (WGS) entry which is preliminary data.</text>
</comment>
<keyword evidence="1" id="KW-1133">Transmembrane helix</keyword>
<gene>
    <name evidence="3" type="ORF">B0H17DRAFT_1212571</name>
</gene>
<keyword evidence="1" id="KW-0472">Membrane</keyword>
<protein>
    <recommendedName>
        <fullName evidence="2">DUF6534 domain-containing protein</fullName>
    </recommendedName>
</protein>
<proteinExistence type="predicted"/>
<evidence type="ECO:0000259" key="2">
    <source>
        <dbReference type="Pfam" id="PF20152"/>
    </source>
</evidence>
<feature type="transmembrane region" description="Helical" evidence="1">
    <location>
        <begin position="38"/>
        <end position="61"/>
    </location>
</feature>
<reference evidence="3" key="1">
    <citation type="submission" date="2023-03" db="EMBL/GenBank/DDBJ databases">
        <title>Massive genome expansion in bonnet fungi (Mycena s.s.) driven by repeated elements and novel gene families across ecological guilds.</title>
        <authorList>
            <consortium name="Lawrence Berkeley National Laboratory"/>
            <person name="Harder C.B."/>
            <person name="Miyauchi S."/>
            <person name="Viragh M."/>
            <person name="Kuo A."/>
            <person name="Thoen E."/>
            <person name="Andreopoulos B."/>
            <person name="Lu D."/>
            <person name="Skrede I."/>
            <person name="Drula E."/>
            <person name="Henrissat B."/>
            <person name="Morin E."/>
            <person name="Kohler A."/>
            <person name="Barry K."/>
            <person name="LaButti K."/>
            <person name="Morin E."/>
            <person name="Salamov A."/>
            <person name="Lipzen A."/>
            <person name="Mereny Z."/>
            <person name="Hegedus B."/>
            <person name="Baldrian P."/>
            <person name="Stursova M."/>
            <person name="Weitz H."/>
            <person name="Taylor A."/>
            <person name="Grigoriev I.V."/>
            <person name="Nagy L.G."/>
            <person name="Martin F."/>
            <person name="Kauserud H."/>
        </authorList>
    </citation>
    <scope>NUCLEOTIDE SEQUENCE</scope>
    <source>
        <strain evidence="3">CBHHK067</strain>
    </source>
</reference>
<evidence type="ECO:0000313" key="4">
    <source>
        <dbReference type="Proteomes" id="UP001221757"/>
    </source>
</evidence>
<keyword evidence="1" id="KW-0812">Transmembrane</keyword>
<dbReference type="Pfam" id="PF20152">
    <property type="entry name" value="DUF6534"/>
    <property type="match status" value="1"/>
</dbReference>
<evidence type="ECO:0000256" key="1">
    <source>
        <dbReference type="SAM" id="Phobius"/>
    </source>
</evidence>
<keyword evidence="4" id="KW-1185">Reference proteome</keyword>
<feature type="transmembrane region" description="Helical" evidence="1">
    <location>
        <begin position="115"/>
        <end position="137"/>
    </location>
</feature>
<accession>A0AAD7G537</accession>